<dbReference type="Proteomes" id="UP000054164">
    <property type="component" value="Unassembled WGS sequence"/>
</dbReference>
<dbReference type="HOGENOM" id="CLU_1048481_0_0_9"/>
<dbReference type="RefSeq" id="WP_030032065.1">
    <property type="nucleotide sequence ID" value="NZ_BA000058.1"/>
</dbReference>
<reference evidence="1" key="1">
    <citation type="submission" date="2013-10" db="EMBL/GenBank/DDBJ databases">
        <title>Draft genome sequence of Clostridium botulinum type B strain Osaka05.</title>
        <authorList>
            <person name="Sakaguchi Y."/>
            <person name="Hosomi K."/>
            <person name="Uchiyama J."/>
            <person name="Ogura Y."/>
            <person name="Sakaguchi M."/>
            <person name="Kohda T."/>
            <person name="Mukamoto M."/>
            <person name="Misawa N."/>
            <person name="Matsuzaki S."/>
            <person name="Hayashi T."/>
            <person name="Kozaki S."/>
        </authorList>
    </citation>
    <scope>NUCLEOTIDE SEQUENCE</scope>
    <source>
        <strain evidence="1">Osaka05</strain>
    </source>
</reference>
<accession>A0A060N5Y8</accession>
<gene>
    <name evidence="1" type="ORF">CBO05P1_251</name>
</gene>
<dbReference type="AlphaFoldDB" id="A0A060N5Y8"/>
<proteinExistence type="predicted"/>
<dbReference type="EMBL" id="BA000058">
    <property type="protein sequence ID" value="BAO04970.1"/>
    <property type="molecule type" value="Genomic_DNA"/>
</dbReference>
<evidence type="ECO:0000313" key="1">
    <source>
        <dbReference type="EMBL" id="BAO04970.1"/>
    </source>
</evidence>
<organism evidence="1">
    <name type="scientific">Clostridium botulinum B str. Osaka05</name>
    <dbReference type="NCBI Taxonomy" id="1407017"/>
    <lineage>
        <taxon>Bacteria</taxon>
        <taxon>Bacillati</taxon>
        <taxon>Bacillota</taxon>
        <taxon>Clostridia</taxon>
        <taxon>Eubacteriales</taxon>
        <taxon>Clostridiaceae</taxon>
        <taxon>Clostridium</taxon>
    </lineage>
</organism>
<name>A0A060N5Y8_CLOBO</name>
<protein>
    <submittedName>
        <fullName evidence="1">FmhA protein of FemAB family</fullName>
    </submittedName>
</protein>
<sequence>MDNINIQIDNLVEIGVEIEETIENHKIKQDLKLEIKKHNNFFAYQITYNNESLFHFIIRKKLELELEGYDVIHIREKLKKILNLRQFDYFKNKFYCLAVKYPELKNSDIMLSQSFKNKVEKIFFSIGYYFNINNSIILVEEIKNNNTLLRYCLNNEDDESEAFRLALKYNLPVINNCDVDEYGKNIYKFLINKISMSPYIFNKIYDEVCNHVEIEANVYNQCNDYGYDDENYLDFQEELPKRDGSNFLDKMEEYAYSWWEALDME</sequence>